<dbReference type="SUPFAM" id="SSF54373">
    <property type="entry name" value="FAD-linked reductases, C-terminal domain"/>
    <property type="match status" value="1"/>
</dbReference>
<feature type="domain" description="FAD-binding" evidence="3">
    <location>
        <begin position="2"/>
        <end position="353"/>
    </location>
</feature>
<dbReference type="PANTHER" id="PTHR13789">
    <property type="entry name" value="MONOOXYGENASE"/>
    <property type="match status" value="1"/>
</dbReference>
<reference evidence="4 5" key="1">
    <citation type="submission" date="2019-03" db="EMBL/GenBank/DDBJ databases">
        <title>Genomic analyses of the natural microbiome of Caenorhabditis elegans.</title>
        <authorList>
            <person name="Samuel B."/>
        </authorList>
    </citation>
    <scope>NUCLEOTIDE SEQUENCE [LARGE SCALE GENOMIC DNA]</scope>
    <source>
        <strain evidence="4 5">JUb18</strain>
    </source>
</reference>
<gene>
    <name evidence="4" type="ORF">EDF62_1380</name>
</gene>
<dbReference type="NCBIfam" id="NF005720">
    <property type="entry name" value="PRK07538.1"/>
    <property type="match status" value="1"/>
</dbReference>
<accession>A0A4R6S1K1</accession>
<dbReference type="OrthoDB" id="9782160at2"/>
<evidence type="ECO:0000259" key="3">
    <source>
        <dbReference type="Pfam" id="PF01494"/>
    </source>
</evidence>
<name>A0A4R6S1K1_9MICO</name>
<keyword evidence="2" id="KW-0503">Monooxygenase</keyword>
<organism evidence="4 5">
    <name type="scientific">Leucobacter luti</name>
    <dbReference type="NCBI Taxonomy" id="340320"/>
    <lineage>
        <taxon>Bacteria</taxon>
        <taxon>Bacillati</taxon>
        <taxon>Actinomycetota</taxon>
        <taxon>Actinomycetes</taxon>
        <taxon>Micrococcales</taxon>
        <taxon>Microbacteriaceae</taxon>
        <taxon>Leucobacter</taxon>
    </lineage>
</organism>
<dbReference type="Pfam" id="PF01494">
    <property type="entry name" value="FAD_binding_3"/>
    <property type="match status" value="1"/>
</dbReference>
<keyword evidence="5" id="KW-1185">Reference proteome</keyword>
<comment type="caution">
    <text evidence="4">The sequence shown here is derived from an EMBL/GenBank/DDBJ whole genome shotgun (WGS) entry which is preliminary data.</text>
</comment>
<dbReference type="PRINTS" id="PR00420">
    <property type="entry name" value="RNGMNOXGNASE"/>
</dbReference>
<dbReference type="Gene3D" id="3.50.50.60">
    <property type="entry name" value="FAD/NAD(P)-binding domain"/>
    <property type="match status" value="1"/>
</dbReference>
<dbReference type="GO" id="GO:0004497">
    <property type="term" value="F:monooxygenase activity"/>
    <property type="evidence" value="ECO:0007669"/>
    <property type="project" value="UniProtKB-KW"/>
</dbReference>
<keyword evidence="1" id="KW-0560">Oxidoreductase</keyword>
<dbReference type="EMBL" id="SNYA01000003">
    <property type="protein sequence ID" value="TDP93401.1"/>
    <property type="molecule type" value="Genomic_DNA"/>
</dbReference>
<sequence>MNIAIIGAGPGGLITALRLQQQGFAPTIYETVPELKPLGVGVDIKVYGLKEIEEIGLLEEFRMMSVDAVDSVFYNHFGQEIYAEKCGVHMGYEHEQRFVHRGELQMLFYRTVQQRLGKDAIVLGARVGSYEQDNAGVTLHLEHRDGRSESVRHDAVIAADGINSVVRKQMHPELSEPHYSGITMYRGTTLREPYRDGHTILHIGDPRISSMIVYPIADNFGGSGKTLVNWVVEAERDESVEDWNQLGSVDEILPFYESVDIDFLDVQQLIADAREVYLFPLIRHEPLETWVDGRVVLLGDAAHAMYPRGGNGVCQAFLDARVVAEQLAAHSDPHTAFLAYDEARRVPVNRIVMNMRGEGYEVIRRMVAERTEGRPLADRADIEGVLPLAEADELFSNYHRLVGQPLRAGHDTYSSGFRTWEAEAVPGSAISEAAVLAPAPAEAPRGESAL</sequence>
<evidence type="ECO:0000313" key="5">
    <source>
        <dbReference type="Proteomes" id="UP000295601"/>
    </source>
</evidence>
<dbReference type="InterPro" id="IPR002938">
    <property type="entry name" value="FAD-bd"/>
</dbReference>
<evidence type="ECO:0000256" key="2">
    <source>
        <dbReference type="ARBA" id="ARBA00023033"/>
    </source>
</evidence>
<dbReference type="InterPro" id="IPR036188">
    <property type="entry name" value="FAD/NAD-bd_sf"/>
</dbReference>
<dbReference type="Gene3D" id="3.30.9.30">
    <property type="match status" value="1"/>
</dbReference>
<evidence type="ECO:0000256" key="1">
    <source>
        <dbReference type="ARBA" id="ARBA00023002"/>
    </source>
</evidence>
<dbReference type="InterPro" id="IPR050493">
    <property type="entry name" value="FAD-dep_Monooxygenase_BioMet"/>
</dbReference>
<dbReference type="Proteomes" id="UP000295601">
    <property type="component" value="Unassembled WGS sequence"/>
</dbReference>
<dbReference type="RefSeq" id="WP_133616427.1">
    <property type="nucleotide sequence ID" value="NZ_SNYA01000003.1"/>
</dbReference>
<dbReference type="SUPFAM" id="SSF51905">
    <property type="entry name" value="FAD/NAD(P)-binding domain"/>
    <property type="match status" value="1"/>
</dbReference>
<dbReference type="PANTHER" id="PTHR13789:SF268">
    <property type="entry name" value="5-METHYLPHENAZINE-1-CARBOXYLATE 1-MONOOXYGENASE"/>
    <property type="match status" value="1"/>
</dbReference>
<dbReference type="AlphaFoldDB" id="A0A4R6S1K1"/>
<proteinExistence type="predicted"/>
<dbReference type="GO" id="GO:0071949">
    <property type="term" value="F:FAD binding"/>
    <property type="evidence" value="ECO:0007669"/>
    <property type="project" value="InterPro"/>
</dbReference>
<evidence type="ECO:0000313" key="4">
    <source>
        <dbReference type="EMBL" id="TDP93401.1"/>
    </source>
</evidence>
<protein>
    <submittedName>
        <fullName evidence="4">2-polyprenyl-6-methoxyphenol hydroxylase-like FAD-dependent oxidoreductase</fullName>
    </submittedName>
</protein>